<dbReference type="AlphaFoldDB" id="A0A6P2DBV8"/>
<sequence length="509" mass="53794">MLRFVLAFALTGIALAARFTVAADAQPDPIEKQLAVQQAMADARKYLDAASPAEAVAALEKEISNADGSKAFLTLLRECYTAELARLEKAPTAEAERIAQTRRKLSLLGGEAKPAPVPTPVAPAVPVMPPVPATLPEPNLGPSLVEPTVEPLAAPTIAPVGDSAASAVAAFKKGNYADAAQLFASVGGANLTVEQKAAWAYCRIKLSADRVNSPSCDAVTAASAVQDVTEALQLVPQNADLQKVGQQLLKAAQAKAGSAKAVAPVVSAAGDVVETDSFRVHHGGDRALGESVANAAEAGRKQIFERWSGAPGGAWQPKCDIVIHATGDVYAKATGKPAAMTGHASVSLTNKRATARRIDLRADDTAAVSNALPRELTHVVLADLFADKPPPKWAEEGMAILAGSPEEISRYTRTLPRCARDNELRNLAALFELKDFPAEKITGYYCQSVSVTEHLIKLKGERNFKIFLSDAERYGTPRALERQYGIQSVQTLEASWKSANLESARGQAP</sequence>
<evidence type="ECO:0000256" key="1">
    <source>
        <dbReference type="SAM" id="SignalP"/>
    </source>
</evidence>
<organism evidence="2 3">
    <name type="scientific">Gemmata massiliana</name>
    <dbReference type="NCBI Taxonomy" id="1210884"/>
    <lineage>
        <taxon>Bacteria</taxon>
        <taxon>Pseudomonadati</taxon>
        <taxon>Planctomycetota</taxon>
        <taxon>Planctomycetia</taxon>
        <taxon>Gemmatales</taxon>
        <taxon>Gemmataceae</taxon>
        <taxon>Gemmata</taxon>
    </lineage>
</organism>
<feature type="signal peptide" evidence="1">
    <location>
        <begin position="1"/>
        <end position="16"/>
    </location>
</feature>
<reference evidence="2 3" key="1">
    <citation type="submission" date="2019-05" db="EMBL/GenBank/DDBJ databases">
        <authorList>
            <consortium name="Science for Life Laboratories"/>
        </authorList>
    </citation>
    <scope>NUCLEOTIDE SEQUENCE [LARGE SCALE GENOMIC DNA]</scope>
    <source>
        <strain evidence="2">Soil9</strain>
    </source>
</reference>
<evidence type="ECO:0000313" key="2">
    <source>
        <dbReference type="EMBL" id="VTR98716.1"/>
    </source>
</evidence>
<dbReference type="KEGG" id="gms:SOIL9_01820"/>
<gene>
    <name evidence="2" type="ORF">SOIL9_01820</name>
</gene>
<protein>
    <submittedName>
        <fullName evidence="2">Uncharacterized protein</fullName>
    </submittedName>
</protein>
<dbReference type="RefSeq" id="WP_162671678.1">
    <property type="nucleotide sequence ID" value="NZ_LR593886.1"/>
</dbReference>
<feature type="chain" id="PRO_5026885796" evidence="1">
    <location>
        <begin position="17"/>
        <end position="509"/>
    </location>
</feature>
<name>A0A6P2DBV8_9BACT</name>
<proteinExistence type="predicted"/>
<dbReference type="EMBL" id="LR593886">
    <property type="protein sequence ID" value="VTR98716.1"/>
    <property type="molecule type" value="Genomic_DNA"/>
</dbReference>
<evidence type="ECO:0000313" key="3">
    <source>
        <dbReference type="Proteomes" id="UP000464178"/>
    </source>
</evidence>
<dbReference type="Proteomes" id="UP000464178">
    <property type="component" value="Chromosome"/>
</dbReference>
<keyword evidence="3" id="KW-1185">Reference proteome</keyword>
<accession>A0A6P2DBV8</accession>
<keyword evidence="1" id="KW-0732">Signal</keyword>